<sequence length="92" mass="10750">MVLWVIDCTWRCLVPWSFLWTAASQNDSSVLLKPIPAFWCNIRVRLFWPVQCSRPPMLQWLTLPPSLWRVTVEVGRVSSSRARRHTAHAYAV</sequence>
<dbReference type="AlphaFoldDB" id="A0AAE0NN29"/>
<accession>A0AAE0NN29</accession>
<evidence type="ECO:0000256" key="1">
    <source>
        <dbReference type="SAM" id="SignalP"/>
    </source>
</evidence>
<dbReference type="EMBL" id="JAULSN010000001">
    <property type="protein sequence ID" value="KAK3384572.1"/>
    <property type="molecule type" value="Genomic_DNA"/>
</dbReference>
<feature type="chain" id="PRO_5042098667" description="Secreted protein" evidence="1">
    <location>
        <begin position="25"/>
        <end position="92"/>
    </location>
</feature>
<keyword evidence="1" id="KW-0732">Signal</keyword>
<proteinExistence type="predicted"/>
<keyword evidence="3" id="KW-1185">Reference proteome</keyword>
<organism evidence="2 3">
    <name type="scientific">Lasiosphaeria ovina</name>
    <dbReference type="NCBI Taxonomy" id="92902"/>
    <lineage>
        <taxon>Eukaryota</taxon>
        <taxon>Fungi</taxon>
        <taxon>Dikarya</taxon>
        <taxon>Ascomycota</taxon>
        <taxon>Pezizomycotina</taxon>
        <taxon>Sordariomycetes</taxon>
        <taxon>Sordariomycetidae</taxon>
        <taxon>Sordariales</taxon>
        <taxon>Lasiosphaeriaceae</taxon>
        <taxon>Lasiosphaeria</taxon>
    </lineage>
</organism>
<dbReference type="Proteomes" id="UP001287356">
    <property type="component" value="Unassembled WGS sequence"/>
</dbReference>
<evidence type="ECO:0000313" key="3">
    <source>
        <dbReference type="Proteomes" id="UP001287356"/>
    </source>
</evidence>
<evidence type="ECO:0000313" key="2">
    <source>
        <dbReference type="EMBL" id="KAK3384572.1"/>
    </source>
</evidence>
<comment type="caution">
    <text evidence="2">The sequence shown here is derived from an EMBL/GenBank/DDBJ whole genome shotgun (WGS) entry which is preliminary data.</text>
</comment>
<protein>
    <recommendedName>
        <fullName evidence="4">Secreted protein</fullName>
    </recommendedName>
</protein>
<evidence type="ECO:0008006" key="4">
    <source>
        <dbReference type="Google" id="ProtNLM"/>
    </source>
</evidence>
<gene>
    <name evidence="2" type="ORF">B0T24DRAFT_609006</name>
</gene>
<reference evidence="2" key="1">
    <citation type="journal article" date="2023" name="Mol. Phylogenet. Evol.">
        <title>Genome-scale phylogeny and comparative genomics of the fungal order Sordariales.</title>
        <authorList>
            <person name="Hensen N."/>
            <person name="Bonometti L."/>
            <person name="Westerberg I."/>
            <person name="Brannstrom I.O."/>
            <person name="Guillou S."/>
            <person name="Cros-Aarteil S."/>
            <person name="Calhoun S."/>
            <person name="Haridas S."/>
            <person name="Kuo A."/>
            <person name="Mondo S."/>
            <person name="Pangilinan J."/>
            <person name="Riley R."/>
            <person name="LaButti K."/>
            <person name="Andreopoulos B."/>
            <person name="Lipzen A."/>
            <person name="Chen C."/>
            <person name="Yan M."/>
            <person name="Daum C."/>
            <person name="Ng V."/>
            <person name="Clum A."/>
            <person name="Steindorff A."/>
            <person name="Ohm R.A."/>
            <person name="Martin F."/>
            <person name="Silar P."/>
            <person name="Natvig D.O."/>
            <person name="Lalanne C."/>
            <person name="Gautier V."/>
            <person name="Ament-Velasquez S.L."/>
            <person name="Kruys A."/>
            <person name="Hutchinson M.I."/>
            <person name="Powell A.J."/>
            <person name="Barry K."/>
            <person name="Miller A.N."/>
            <person name="Grigoriev I.V."/>
            <person name="Debuchy R."/>
            <person name="Gladieux P."/>
            <person name="Hiltunen Thoren M."/>
            <person name="Johannesson H."/>
        </authorList>
    </citation>
    <scope>NUCLEOTIDE SEQUENCE</scope>
    <source>
        <strain evidence="2">CBS 958.72</strain>
    </source>
</reference>
<reference evidence="2" key="2">
    <citation type="submission" date="2023-06" db="EMBL/GenBank/DDBJ databases">
        <authorList>
            <consortium name="Lawrence Berkeley National Laboratory"/>
            <person name="Haridas S."/>
            <person name="Hensen N."/>
            <person name="Bonometti L."/>
            <person name="Westerberg I."/>
            <person name="Brannstrom I.O."/>
            <person name="Guillou S."/>
            <person name="Cros-Aarteil S."/>
            <person name="Calhoun S."/>
            <person name="Kuo A."/>
            <person name="Mondo S."/>
            <person name="Pangilinan J."/>
            <person name="Riley R."/>
            <person name="Labutti K."/>
            <person name="Andreopoulos B."/>
            <person name="Lipzen A."/>
            <person name="Chen C."/>
            <person name="Yanf M."/>
            <person name="Daum C."/>
            <person name="Ng V."/>
            <person name="Clum A."/>
            <person name="Steindorff A."/>
            <person name="Ohm R."/>
            <person name="Martin F."/>
            <person name="Silar P."/>
            <person name="Natvig D."/>
            <person name="Lalanne C."/>
            <person name="Gautier V."/>
            <person name="Ament-Velasquez S.L."/>
            <person name="Kruys A."/>
            <person name="Hutchinson M.I."/>
            <person name="Powell A.J."/>
            <person name="Barry K."/>
            <person name="Miller A.N."/>
            <person name="Grigoriev I.V."/>
            <person name="Debuchy R."/>
            <person name="Gladieux P."/>
            <person name="Thoren M.H."/>
            <person name="Johannesson H."/>
        </authorList>
    </citation>
    <scope>NUCLEOTIDE SEQUENCE</scope>
    <source>
        <strain evidence="2">CBS 958.72</strain>
    </source>
</reference>
<feature type="signal peptide" evidence="1">
    <location>
        <begin position="1"/>
        <end position="24"/>
    </location>
</feature>
<name>A0AAE0NN29_9PEZI</name>